<gene>
    <name evidence="2" type="ORF">ACFQ2E_07690</name>
</gene>
<feature type="transmembrane region" description="Helical" evidence="1">
    <location>
        <begin position="66"/>
        <end position="84"/>
    </location>
</feature>
<evidence type="ECO:0000313" key="2">
    <source>
        <dbReference type="EMBL" id="MFD1162295.1"/>
    </source>
</evidence>
<sequence>MLLILISTDLIFIALHTFYVYGMIDGNSYFSLEKDFGYSEIFQYLKEYWSFLLLFFVFVDKQKLTYLIWSAFFLYLLLDDSLSIHENVGEYLANYFNIQPRFNLRSVDFGEILVSFLVGFAFLILFLFTYIKGKIEEKIVIKNLAVLVFALAFFGVFIDVLHIALPFGENKLAVIEDGGEMIVLSILLWYIFNLKYELS</sequence>
<dbReference type="RefSeq" id="WP_311938506.1">
    <property type="nucleotide sequence ID" value="NZ_JAVSCK010000002.1"/>
</dbReference>
<organism evidence="2 3">
    <name type="scientific">Hwangdonia seohaensis</name>
    <dbReference type="NCBI Taxonomy" id="1240727"/>
    <lineage>
        <taxon>Bacteria</taxon>
        <taxon>Pseudomonadati</taxon>
        <taxon>Bacteroidota</taxon>
        <taxon>Flavobacteriia</taxon>
        <taxon>Flavobacteriales</taxon>
        <taxon>Flavobacteriaceae</taxon>
        <taxon>Hwangdonia</taxon>
    </lineage>
</organism>
<keyword evidence="1" id="KW-0472">Membrane</keyword>
<comment type="caution">
    <text evidence="2">The sequence shown here is derived from an EMBL/GenBank/DDBJ whole genome shotgun (WGS) entry which is preliminary data.</text>
</comment>
<protein>
    <submittedName>
        <fullName evidence="2">Uncharacterized protein</fullName>
    </submittedName>
</protein>
<keyword evidence="1" id="KW-1133">Transmembrane helix</keyword>
<dbReference type="Proteomes" id="UP001597163">
    <property type="component" value="Unassembled WGS sequence"/>
</dbReference>
<dbReference type="EMBL" id="JBHTLJ010000002">
    <property type="protein sequence ID" value="MFD1162295.1"/>
    <property type="molecule type" value="Genomic_DNA"/>
</dbReference>
<evidence type="ECO:0000313" key="3">
    <source>
        <dbReference type="Proteomes" id="UP001597163"/>
    </source>
</evidence>
<proteinExistence type="predicted"/>
<name>A0ABW3RB20_9FLAO</name>
<evidence type="ECO:0000256" key="1">
    <source>
        <dbReference type="SAM" id="Phobius"/>
    </source>
</evidence>
<feature type="transmembrane region" description="Helical" evidence="1">
    <location>
        <begin position="143"/>
        <end position="165"/>
    </location>
</feature>
<feature type="transmembrane region" description="Helical" evidence="1">
    <location>
        <begin position="41"/>
        <end position="59"/>
    </location>
</feature>
<keyword evidence="3" id="KW-1185">Reference proteome</keyword>
<accession>A0ABW3RB20</accession>
<feature type="transmembrane region" description="Helical" evidence="1">
    <location>
        <begin position="112"/>
        <end position="131"/>
    </location>
</feature>
<reference evidence="3" key="1">
    <citation type="journal article" date="2019" name="Int. J. Syst. Evol. Microbiol.">
        <title>The Global Catalogue of Microorganisms (GCM) 10K type strain sequencing project: providing services to taxonomists for standard genome sequencing and annotation.</title>
        <authorList>
            <consortium name="The Broad Institute Genomics Platform"/>
            <consortium name="The Broad Institute Genome Sequencing Center for Infectious Disease"/>
            <person name="Wu L."/>
            <person name="Ma J."/>
        </authorList>
    </citation>
    <scope>NUCLEOTIDE SEQUENCE [LARGE SCALE GENOMIC DNA]</scope>
    <source>
        <strain evidence="3">CCUG 63246</strain>
    </source>
</reference>
<keyword evidence="1" id="KW-0812">Transmembrane</keyword>
<feature type="transmembrane region" description="Helical" evidence="1">
    <location>
        <begin position="171"/>
        <end position="192"/>
    </location>
</feature>